<gene>
    <name evidence="5" type="ORF">NF685_07165</name>
</gene>
<protein>
    <submittedName>
        <fullName evidence="5">Helix-turn-helix transcriptional regulator</fullName>
    </submittedName>
</protein>
<dbReference type="EMBL" id="JAMXQU010000004">
    <property type="protein sequence ID" value="MCO6159802.1"/>
    <property type="molecule type" value="Genomic_DNA"/>
</dbReference>
<evidence type="ECO:0000313" key="5">
    <source>
        <dbReference type="EMBL" id="MCO6159802.1"/>
    </source>
</evidence>
<dbReference type="Pfam" id="PF02311">
    <property type="entry name" value="AraC_binding"/>
    <property type="match status" value="1"/>
</dbReference>
<comment type="caution">
    <text evidence="5">The sequence shown here is derived from an EMBL/GenBank/DDBJ whole genome shotgun (WGS) entry which is preliminary data.</text>
</comment>
<sequence>MSPPESGHSAAPWLLGGRMAQTSRRVARLHNHARGQIFGITHGVMALRTDRAYWTIGAGQFLWLPPDLPHEARSHGAISGWSLYIAPFRCTDLPSAPFLSQGTTLLNAQAERLSDIARPALWSAVTERLAESFWDEFCALPRETAALPFPQDPRLKRVAQALCDDPSDNRKLLQWATLAGMSQRSFIRHFGPDTGLSFSAWRQRLRMIQAMEQLARGDSVSDVAAAAGYESLGAFSAAFLRVTGTRPLTHKRPAGR</sequence>
<dbReference type="Gene3D" id="1.10.10.60">
    <property type="entry name" value="Homeodomain-like"/>
    <property type="match status" value="1"/>
</dbReference>
<evidence type="ECO:0000313" key="6">
    <source>
        <dbReference type="Proteomes" id="UP001523401"/>
    </source>
</evidence>
<evidence type="ECO:0000256" key="1">
    <source>
        <dbReference type="ARBA" id="ARBA00023015"/>
    </source>
</evidence>
<dbReference type="Gene3D" id="2.60.120.10">
    <property type="entry name" value="Jelly Rolls"/>
    <property type="match status" value="1"/>
</dbReference>
<dbReference type="PROSITE" id="PS01124">
    <property type="entry name" value="HTH_ARAC_FAMILY_2"/>
    <property type="match status" value="1"/>
</dbReference>
<accession>A0ABT1CG06</accession>
<dbReference type="InterPro" id="IPR014710">
    <property type="entry name" value="RmlC-like_jellyroll"/>
</dbReference>
<dbReference type="SUPFAM" id="SSF51182">
    <property type="entry name" value="RmlC-like cupins"/>
    <property type="match status" value="1"/>
</dbReference>
<dbReference type="Pfam" id="PF12833">
    <property type="entry name" value="HTH_18"/>
    <property type="match status" value="1"/>
</dbReference>
<dbReference type="RefSeq" id="WP_222546763.1">
    <property type="nucleotide sequence ID" value="NZ_BAPW01000010.1"/>
</dbReference>
<keyword evidence="2" id="KW-0238">DNA-binding</keyword>
<dbReference type="SUPFAM" id="SSF46689">
    <property type="entry name" value="Homeodomain-like"/>
    <property type="match status" value="1"/>
</dbReference>
<dbReference type="InterPro" id="IPR011051">
    <property type="entry name" value="RmlC_Cupin_sf"/>
</dbReference>
<dbReference type="CDD" id="cd06124">
    <property type="entry name" value="cupin_NimR-like_N"/>
    <property type="match status" value="1"/>
</dbReference>
<proteinExistence type="predicted"/>
<dbReference type="PANTHER" id="PTHR11019">
    <property type="entry name" value="HTH-TYPE TRANSCRIPTIONAL REGULATOR NIMR"/>
    <property type="match status" value="1"/>
</dbReference>
<evidence type="ECO:0000256" key="2">
    <source>
        <dbReference type="ARBA" id="ARBA00023125"/>
    </source>
</evidence>
<dbReference type="InterPro" id="IPR003313">
    <property type="entry name" value="AraC-bd"/>
</dbReference>
<evidence type="ECO:0000256" key="3">
    <source>
        <dbReference type="ARBA" id="ARBA00023163"/>
    </source>
</evidence>
<evidence type="ECO:0000259" key="4">
    <source>
        <dbReference type="PROSITE" id="PS01124"/>
    </source>
</evidence>
<keyword evidence="6" id="KW-1185">Reference proteome</keyword>
<dbReference type="InterPro" id="IPR018060">
    <property type="entry name" value="HTH_AraC"/>
</dbReference>
<feature type="domain" description="HTH araC/xylS-type" evidence="4">
    <location>
        <begin position="156"/>
        <end position="253"/>
    </location>
</feature>
<dbReference type="SMART" id="SM00342">
    <property type="entry name" value="HTH_ARAC"/>
    <property type="match status" value="1"/>
</dbReference>
<reference evidence="5 6" key="1">
    <citation type="submission" date="2022-06" db="EMBL/GenBank/DDBJ databases">
        <title>Whole-genome of Asaia lannensis strain LMG 27011T.</title>
        <authorList>
            <person name="Sombolestani A."/>
        </authorList>
    </citation>
    <scope>NUCLEOTIDE SEQUENCE [LARGE SCALE GENOMIC DNA]</scope>
    <source>
        <strain evidence="5 6">NBRC 102526</strain>
    </source>
</reference>
<dbReference type="InterPro" id="IPR009057">
    <property type="entry name" value="Homeodomain-like_sf"/>
</dbReference>
<dbReference type="Proteomes" id="UP001523401">
    <property type="component" value="Unassembled WGS sequence"/>
</dbReference>
<keyword evidence="3" id="KW-0804">Transcription</keyword>
<keyword evidence="1" id="KW-0805">Transcription regulation</keyword>
<organism evidence="5 6">
    <name type="scientific">Asaia lannensis NBRC 102526</name>
    <dbReference type="NCBI Taxonomy" id="1307926"/>
    <lineage>
        <taxon>Bacteria</taxon>
        <taxon>Pseudomonadati</taxon>
        <taxon>Pseudomonadota</taxon>
        <taxon>Alphaproteobacteria</taxon>
        <taxon>Acetobacterales</taxon>
        <taxon>Acetobacteraceae</taxon>
        <taxon>Asaia</taxon>
    </lineage>
</organism>
<dbReference type="PANTHER" id="PTHR11019:SF159">
    <property type="entry name" value="TRANSCRIPTIONAL REGULATOR-RELATED"/>
    <property type="match status" value="1"/>
</dbReference>
<name>A0ABT1CG06_9PROT</name>